<feature type="region of interest" description="Disordered" evidence="1">
    <location>
        <begin position="1"/>
        <end position="25"/>
    </location>
</feature>
<feature type="compositionally biased region" description="Polar residues" evidence="1">
    <location>
        <begin position="13"/>
        <end position="25"/>
    </location>
</feature>
<feature type="region of interest" description="Disordered" evidence="1">
    <location>
        <begin position="158"/>
        <end position="243"/>
    </location>
</feature>
<organism evidence="2 3">
    <name type="scientific">Steinernema hermaphroditum</name>
    <dbReference type="NCBI Taxonomy" id="289476"/>
    <lineage>
        <taxon>Eukaryota</taxon>
        <taxon>Metazoa</taxon>
        <taxon>Ecdysozoa</taxon>
        <taxon>Nematoda</taxon>
        <taxon>Chromadorea</taxon>
        <taxon>Rhabditida</taxon>
        <taxon>Tylenchina</taxon>
        <taxon>Panagrolaimomorpha</taxon>
        <taxon>Strongyloidoidea</taxon>
        <taxon>Steinernematidae</taxon>
        <taxon>Steinernema</taxon>
    </lineage>
</organism>
<keyword evidence="3" id="KW-1185">Reference proteome</keyword>
<protein>
    <submittedName>
        <fullName evidence="2">Uncharacterized protein</fullName>
    </submittedName>
</protein>
<feature type="compositionally biased region" description="Basic and acidic residues" evidence="1">
    <location>
        <begin position="181"/>
        <end position="208"/>
    </location>
</feature>
<evidence type="ECO:0000313" key="3">
    <source>
        <dbReference type="Proteomes" id="UP001175271"/>
    </source>
</evidence>
<proteinExistence type="predicted"/>
<feature type="compositionally biased region" description="Acidic residues" evidence="1">
    <location>
        <begin position="209"/>
        <end position="221"/>
    </location>
</feature>
<reference evidence="2" key="1">
    <citation type="submission" date="2023-06" db="EMBL/GenBank/DDBJ databases">
        <title>Genomic analysis of the entomopathogenic nematode Steinernema hermaphroditum.</title>
        <authorList>
            <person name="Schwarz E.M."/>
            <person name="Heppert J.K."/>
            <person name="Baniya A."/>
            <person name="Schwartz H.T."/>
            <person name="Tan C.-H."/>
            <person name="Antoshechkin I."/>
            <person name="Sternberg P.W."/>
            <person name="Goodrich-Blair H."/>
            <person name="Dillman A.R."/>
        </authorList>
    </citation>
    <scope>NUCLEOTIDE SEQUENCE</scope>
    <source>
        <strain evidence="2">PS9179</strain>
        <tissue evidence="2">Whole animal</tissue>
    </source>
</reference>
<sequence length="243" mass="27202">MFCFSQPAEKTPVPSNNESAESTNQACAAVTEEKEAERLNAHPAAQATPVKASPVKKNFDLSIYCPFVVTNRGSPASGSAKQRLVPFEFDEKKMISKLKKLLSRTLMELAELEDDDESDAEDSKKKYTTTTEVDDRMFSVRQIDAIPEDVEKSNLTEGYLDGIDDDSDDSTGAGYTYADLFDEKHGKKRKADKEGKAKSDKEKVKCADVEDENEEHEEMFDEQDRKPKVDLCGWELPASQRNP</sequence>
<gene>
    <name evidence="2" type="ORF">QR680_003120</name>
</gene>
<evidence type="ECO:0000313" key="2">
    <source>
        <dbReference type="EMBL" id="KAK0399582.1"/>
    </source>
</evidence>
<accession>A0AA39H818</accession>
<evidence type="ECO:0000256" key="1">
    <source>
        <dbReference type="SAM" id="MobiDB-lite"/>
    </source>
</evidence>
<dbReference type="AlphaFoldDB" id="A0AA39H818"/>
<dbReference type="EMBL" id="JAUCMV010000005">
    <property type="protein sequence ID" value="KAK0399582.1"/>
    <property type="molecule type" value="Genomic_DNA"/>
</dbReference>
<comment type="caution">
    <text evidence="2">The sequence shown here is derived from an EMBL/GenBank/DDBJ whole genome shotgun (WGS) entry which is preliminary data.</text>
</comment>
<name>A0AA39H818_9BILA</name>
<dbReference type="Proteomes" id="UP001175271">
    <property type="component" value="Unassembled WGS sequence"/>
</dbReference>